<keyword evidence="4 7" id="KW-1133">Transmembrane helix</keyword>
<dbReference type="InterPro" id="IPR007688">
    <property type="entry name" value="Conjugal_tfr_TrbL/VirB6"/>
</dbReference>
<evidence type="ECO:0000256" key="5">
    <source>
        <dbReference type="ARBA" id="ARBA00023136"/>
    </source>
</evidence>
<feature type="region of interest" description="Disordered" evidence="6">
    <location>
        <begin position="299"/>
        <end position="421"/>
    </location>
</feature>
<evidence type="ECO:0000256" key="3">
    <source>
        <dbReference type="ARBA" id="ARBA00022692"/>
    </source>
</evidence>
<protein>
    <submittedName>
        <fullName evidence="8">Type IV secretion system TrbL/VirB6 protein</fullName>
    </submittedName>
</protein>
<dbReference type="EMBL" id="CP017242">
    <property type="protein sequence ID" value="APO77139.1"/>
    <property type="molecule type" value="Genomic_DNA"/>
</dbReference>
<comment type="similarity">
    <text evidence="2">Belongs to the TrbL/VirB6 family.</text>
</comment>
<evidence type="ECO:0000256" key="7">
    <source>
        <dbReference type="SAM" id="Phobius"/>
    </source>
</evidence>
<feature type="transmembrane region" description="Helical" evidence="7">
    <location>
        <begin position="212"/>
        <end position="236"/>
    </location>
</feature>
<keyword evidence="5 7" id="KW-0472">Membrane</keyword>
<geneLocation type="plasmid" evidence="9">
    <name>prsp8c3a</name>
</geneLocation>
<keyword evidence="8" id="KW-0614">Plasmid</keyword>
<feature type="transmembrane region" description="Helical" evidence="7">
    <location>
        <begin position="183"/>
        <end position="200"/>
    </location>
</feature>
<organism evidence="8 9">
    <name type="scientific">Rhizobium etli 8C-3</name>
    <dbReference type="NCBI Taxonomy" id="538025"/>
    <lineage>
        <taxon>Bacteria</taxon>
        <taxon>Pseudomonadati</taxon>
        <taxon>Pseudomonadota</taxon>
        <taxon>Alphaproteobacteria</taxon>
        <taxon>Hyphomicrobiales</taxon>
        <taxon>Rhizobiaceae</taxon>
        <taxon>Rhizobium/Agrobacterium group</taxon>
        <taxon>Rhizobium</taxon>
    </lineage>
</organism>
<dbReference type="Proteomes" id="UP000185109">
    <property type="component" value="Plasmid pRsp8C3a"/>
</dbReference>
<reference evidence="8 9" key="1">
    <citation type="submission" date="2016-09" db="EMBL/GenBank/DDBJ databases">
        <title>The complete genome sequences of Rhizobium gallicum, symbiovars gallicum and phaseoli, symbionts associated to common bean (Phaseolus vulgaris).</title>
        <authorList>
            <person name="Bustos P."/>
            <person name="Santamaria R.I."/>
            <person name="Perez-Carrascal O.M."/>
            <person name="Juarez S."/>
            <person name="Lozano L."/>
            <person name="Martinez-Flores I."/>
            <person name="Martinez-Romero E."/>
            <person name="Cevallos M."/>
            <person name="Romero D."/>
            <person name="Davila G."/>
            <person name="Gonzalez V."/>
        </authorList>
    </citation>
    <scope>NUCLEOTIDE SEQUENCE [LARGE SCALE GENOMIC DNA]</scope>
    <source>
        <strain evidence="8 9">8C-3</strain>
        <plasmid evidence="9">Plasmid prsp8c3a</plasmid>
    </source>
</reference>
<feature type="transmembrane region" description="Helical" evidence="7">
    <location>
        <begin position="154"/>
        <end position="177"/>
    </location>
</feature>
<gene>
    <name evidence="8" type="ORF">AM571_PA00255</name>
</gene>
<evidence type="ECO:0000313" key="9">
    <source>
        <dbReference type="Proteomes" id="UP000185109"/>
    </source>
</evidence>
<evidence type="ECO:0000256" key="4">
    <source>
        <dbReference type="ARBA" id="ARBA00022989"/>
    </source>
</evidence>
<feature type="transmembrane region" description="Helical" evidence="7">
    <location>
        <begin position="65"/>
        <end position="85"/>
    </location>
</feature>
<proteinExistence type="inferred from homology"/>
<evidence type="ECO:0000256" key="2">
    <source>
        <dbReference type="ARBA" id="ARBA00007802"/>
    </source>
</evidence>
<comment type="subcellular location">
    <subcellularLocation>
        <location evidence="1">Membrane</location>
        <topology evidence="1">Multi-pass membrane protein</topology>
    </subcellularLocation>
</comment>
<dbReference type="RefSeq" id="WP_155774503.1">
    <property type="nucleotide sequence ID" value="NZ_CP017242.1"/>
</dbReference>
<evidence type="ECO:0000256" key="1">
    <source>
        <dbReference type="ARBA" id="ARBA00004141"/>
    </source>
</evidence>
<accession>A0A1L5PAC9</accession>
<dbReference type="GO" id="GO:0030255">
    <property type="term" value="P:protein secretion by the type IV secretion system"/>
    <property type="evidence" value="ECO:0007669"/>
    <property type="project" value="InterPro"/>
</dbReference>
<evidence type="ECO:0000256" key="6">
    <source>
        <dbReference type="SAM" id="MobiDB-lite"/>
    </source>
</evidence>
<evidence type="ECO:0000313" key="8">
    <source>
        <dbReference type="EMBL" id="APO77139.1"/>
    </source>
</evidence>
<feature type="transmembrane region" description="Helical" evidence="7">
    <location>
        <begin position="251"/>
        <end position="268"/>
    </location>
</feature>
<dbReference type="AlphaFoldDB" id="A0A1L5PAC9"/>
<feature type="transmembrane region" description="Helical" evidence="7">
    <location>
        <begin position="33"/>
        <end position="53"/>
    </location>
</feature>
<keyword evidence="3 7" id="KW-0812">Transmembrane</keyword>
<feature type="compositionally biased region" description="Polar residues" evidence="6">
    <location>
        <begin position="368"/>
        <end position="381"/>
    </location>
</feature>
<name>A0A1L5PAC9_RHIET</name>
<sequence length="498" mass="53790">MGLIVDVMTHIDETVIEYAEDVFTAVAVPMRSLLQAMGLVGLIFIAANTLIQFRHINYSEYMQWALRFTLIYTFATIWANFKLIYDALTGLPDDYVAIILRYFISGITSHRADILDPSRISDMYTAMDEFTHALVWIAYDYIRDISILDIGKTIKHLLIGAAILVLAAIFTALSAILVAFSKIGFAVAVGLAPLAIVFLMMDQTKSYFETWLRFACGFLCIPLITGMLMALVLYIASEMLTQSNAGSENKAAYFYFIFMMVAAIIMLSQVPTMAATLAGASVATVGASLASGRQVYEGTKATLTGKSRRTRQRDRDRDNGRGMQQSAQERASRRQAGPSDPYVGHRSPAKKGAMNPHKAAAVTDGAKKQTQSNDPLANTPFSAIPATSPAPAQGGASQHADPYAGHRSPAKEGAMNPHKAAAVTDGAKIGVRSDDALAKTPSSAIKVTNLAPATNRRTSATPVDDRAISAASAAKWVIPTSAVNEQARSTTERKDDDE</sequence>
<dbReference type="Pfam" id="PF04610">
    <property type="entry name" value="TrbL"/>
    <property type="match status" value="1"/>
</dbReference>
<dbReference type="GO" id="GO:0016020">
    <property type="term" value="C:membrane"/>
    <property type="evidence" value="ECO:0007669"/>
    <property type="project" value="UniProtKB-SubCell"/>
</dbReference>